<keyword evidence="12" id="KW-1185">Reference proteome</keyword>
<dbReference type="PANTHER" id="PTHR10374:SF30">
    <property type="entry name" value="LACTOYLGLUTATHIONE LYASE"/>
    <property type="match status" value="1"/>
</dbReference>
<comment type="cofactor">
    <cofactor evidence="8">
        <name>Zn(2+)</name>
        <dbReference type="ChEBI" id="CHEBI:29105"/>
    </cofactor>
    <text evidence="8">Binds 1 zinc ion per subunit. In the homodimer, two zinc ions are bound between subunits.</text>
</comment>
<comment type="pathway">
    <text evidence="1 9">Secondary metabolite metabolism; methylglyoxal degradation; (R)-lactate from methylglyoxal: step 1/2.</text>
</comment>
<evidence type="ECO:0000313" key="12">
    <source>
        <dbReference type="Proteomes" id="UP000186922"/>
    </source>
</evidence>
<dbReference type="Gene3D" id="3.10.180.10">
    <property type="entry name" value="2,3-Dihydroxybiphenyl 1,2-Dioxygenase, domain 1"/>
    <property type="match status" value="1"/>
</dbReference>
<dbReference type="OrthoDB" id="16820at2759"/>
<name>A0A1D1VQW6_RAMVA</name>
<accession>A0A1D1VQW6</accession>
<comment type="function">
    <text evidence="9">Catalyzes the conversion of hemimercaptal, formed from methylglyoxal and glutathione, to S-lactoylglutathione.</text>
</comment>
<gene>
    <name evidence="11" type="primary">RvY_14308</name>
    <name evidence="11" type="synonym">RvY_14308.1</name>
    <name evidence="11" type="ORF">RvY_14308-1</name>
</gene>
<comment type="similarity">
    <text evidence="2 9">Belongs to the glyoxalase I family.</text>
</comment>
<evidence type="ECO:0000256" key="3">
    <source>
        <dbReference type="ARBA" id="ARBA00012081"/>
    </source>
</evidence>
<dbReference type="GO" id="GO:0004462">
    <property type="term" value="F:lactoylglutathione lyase activity"/>
    <property type="evidence" value="ECO:0007669"/>
    <property type="project" value="UniProtKB-UniRule"/>
</dbReference>
<dbReference type="Pfam" id="PF00903">
    <property type="entry name" value="Glyoxalase"/>
    <property type="match status" value="1"/>
</dbReference>
<proteinExistence type="inferred from homology"/>
<sequence length="174" mass="20269">MALSVEDAERCIAPRDPTTQEFLMQQTMLRIKDPKTSLDFYSRVLGMRLLKKLDFEAGKFSLFFMGYEDENEIPKDEKERGEWALSRKATIELTHNWGTEKDESFKYHNGNTEPRGFGHIGILVPDVYKACERFEELNVKFVKRPDDGTMKGLAFIQDPDGYWIEIFNNKTVTK</sequence>
<evidence type="ECO:0000256" key="2">
    <source>
        <dbReference type="ARBA" id="ARBA00010363"/>
    </source>
</evidence>
<comment type="caution">
    <text evidence="11">The sequence shown here is derived from an EMBL/GenBank/DDBJ whole genome shotgun (WGS) entry which is preliminary data.</text>
</comment>
<dbReference type="InterPro" id="IPR004361">
    <property type="entry name" value="Glyoxalase_1"/>
</dbReference>
<evidence type="ECO:0000256" key="7">
    <source>
        <dbReference type="PIRSR" id="PIRSR604361-1"/>
    </source>
</evidence>
<comment type="catalytic activity">
    <reaction evidence="9">
        <text>(R)-S-lactoylglutathione = methylglyoxal + glutathione</text>
        <dbReference type="Rhea" id="RHEA:19069"/>
        <dbReference type="ChEBI" id="CHEBI:17158"/>
        <dbReference type="ChEBI" id="CHEBI:57474"/>
        <dbReference type="ChEBI" id="CHEBI:57925"/>
        <dbReference type="EC" id="4.4.1.5"/>
    </reaction>
</comment>
<evidence type="ECO:0000313" key="11">
    <source>
        <dbReference type="EMBL" id="GAV03950.1"/>
    </source>
</evidence>
<feature type="binding site" evidence="8">
    <location>
        <position position="165"/>
    </location>
    <ligand>
        <name>Zn(2+)</name>
        <dbReference type="ChEBI" id="CHEBI:29105"/>
        <note>ligand shared between dimeric partners</note>
    </ligand>
</feature>
<dbReference type="PROSITE" id="PS51819">
    <property type="entry name" value="VOC"/>
    <property type="match status" value="1"/>
</dbReference>
<dbReference type="EC" id="4.4.1.5" evidence="3 9"/>
<evidence type="ECO:0000256" key="5">
    <source>
        <dbReference type="ARBA" id="ARBA00022833"/>
    </source>
</evidence>
<dbReference type="AlphaFoldDB" id="A0A1D1VQW6"/>
<feature type="binding site" evidence="8">
    <location>
        <position position="26"/>
    </location>
    <ligand>
        <name>Zn(2+)</name>
        <dbReference type="ChEBI" id="CHEBI:29105"/>
        <note>ligand shared between dimeric partners</note>
    </ligand>
</feature>
<dbReference type="InterPro" id="IPR029068">
    <property type="entry name" value="Glyas_Bleomycin-R_OHBP_Dase"/>
</dbReference>
<feature type="binding site" evidence="8">
    <location>
        <position position="119"/>
    </location>
    <ligand>
        <name>Zn(2+)</name>
        <dbReference type="ChEBI" id="CHEBI:29105"/>
        <note>ligand shared between dimeric partners</note>
    </ligand>
</feature>
<dbReference type="InterPro" id="IPR037523">
    <property type="entry name" value="VOC_core"/>
</dbReference>
<feature type="binding site" evidence="8">
    <location>
        <position position="92"/>
    </location>
    <ligand>
        <name>Zn(2+)</name>
        <dbReference type="ChEBI" id="CHEBI:29105"/>
        <note>ligand shared between dimeric partners</note>
    </ligand>
</feature>
<dbReference type="InterPro" id="IPR018146">
    <property type="entry name" value="Glyoxalase_1_CS"/>
</dbReference>
<dbReference type="STRING" id="947166.A0A1D1VQW6"/>
<keyword evidence="4 8" id="KW-0479">Metal-binding</keyword>
<evidence type="ECO:0000259" key="10">
    <source>
        <dbReference type="PROSITE" id="PS51819"/>
    </source>
</evidence>
<dbReference type="SUPFAM" id="SSF54593">
    <property type="entry name" value="Glyoxalase/Bleomycin resistance protein/Dihydroxybiphenyl dioxygenase"/>
    <property type="match status" value="1"/>
</dbReference>
<feature type="active site" description="Proton donor/acceptor" evidence="7">
    <location>
        <position position="165"/>
    </location>
</feature>
<dbReference type="GO" id="GO:0046872">
    <property type="term" value="F:metal ion binding"/>
    <property type="evidence" value="ECO:0007669"/>
    <property type="project" value="UniProtKB-UniRule"/>
</dbReference>
<dbReference type="InterPro" id="IPR004360">
    <property type="entry name" value="Glyas_Fos-R_dOase_dom"/>
</dbReference>
<organism evidence="11 12">
    <name type="scientific">Ramazzottius varieornatus</name>
    <name type="common">Water bear</name>
    <name type="synonym">Tardigrade</name>
    <dbReference type="NCBI Taxonomy" id="947166"/>
    <lineage>
        <taxon>Eukaryota</taxon>
        <taxon>Metazoa</taxon>
        <taxon>Ecdysozoa</taxon>
        <taxon>Tardigrada</taxon>
        <taxon>Eutardigrada</taxon>
        <taxon>Parachela</taxon>
        <taxon>Hypsibioidea</taxon>
        <taxon>Ramazzottiidae</taxon>
        <taxon>Ramazzottius</taxon>
    </lineage>
</organism>
<dbReference type="PANTHER" id="PTHR10374">
    <property type="entry name" value="LACTOYLGLUTATHIONE LYASE GLYOXALASE I"/>
    <property type="match status" value="1"/>
</dbReference>
<dbReference type="NCBIfam" id="TIGR00068">
    <property type="entry name" value="glyox_I"/>
    <property type="match status" value="1"/>
</dbReference>
<evidence type="ECO:0000256" key="4">
    <source>
        <dbReference type="ARBA" id="ARBA00022723"/>
    </source>
</evidence>
<dbReference type="PROSITE" id="PS00935">
    <property type="entry name" value="GLYOXALASE_I_2"/>
    <property type="match status" value="1"/>
</dbReference>
<dbReference type="EMBL" id="BDGG01000010">
    <property type="protein sequence ID" value="GAV03950.1"/>
    <property type="molecule type" value="Genomic_DNA"/>
</dbReference>
<evidence type="ECO:0000256" key="9">
    <source>
        <dbReference type="RuleBase" id="RU361179"/>
    </source>
</evidence>
<feature type="domain" description="VOC" evidence="10">
    <location>
        <begin position="23"/>
        <end position="169"/>
    </location>
</feature>
<keyword evidence="6 9" id="KW-0456">Lyase</keyword>
<evidence type="ECO:0000256" key="8">
    <source>
        <dbReference type="PIRSR" id="PIRSR604361-3"/>
    </source>
</evidence>
<evidence type="ECO:0000256" key="1">
    <source>
        <dbReference type="ARBA" id="ARBA00005008"/>
    </source>
</evidence>
<dbReference type="Proteomes" id="UP000186922">
    <property type="component" value="Unassembled WGS sequence"/>
</dbReference>
<dbReference type="PROSITE" id="PS00934">
    <property type="entry name" value="GLYOXALASE_I_1"/>
    <property type="match status" value="1"/>
</dbReference>
<reference evidence="11 12" key="1">
    <citation type="journal article" date="2016" name="Nat. Commun.">
        <title>Extremotolerant tardigrade genome and improved radiotolerance of human cultured cells by tardigrade-unique protein.</title>
        <authorList>
            <person name="Hashimoto T."/>
            <person name="Horikawa D.D."/>
            <person name="Saito Y."/>
            <person name="Kuwahara H."/>
            <person name="Kozuka-Hata H."/>
            <person name="Shin-I T."/>
            <person name="Minakuchi Y."/>
            <person name="Ohishi K."/>
            <person name="Motoyama A."/>
            <person name="Aizu T."/>
            <person name="Enomoto A."/>
            <person name="Kondo K."/>
            <person name="Tanaka S."/>
            <person name="Hara Y."/>
            <person name="Koshikawa S."/>
            <person name="Sagara H."/>
            <person name="Miura T."/>
            <person name="Yokobori S."/>
            <person name="Miyagawa K."/>
            <person name="Suzuki Y."/>
            <person name="Kubo T."/>
            <person name="Oyama M."/>
            <person name="Kohara Y."/>
            <person name="Fujiyama A."/>
            <person name="Arakawa K."/>
            <person name="Katayama T."/>
            <person name="Toyoda A."/>
            <person name="Kunieda T."/>
        </authorList>
    </citation>
    <scope>NUCLEOTIDE SEQUENCE [LARGE SCALE GENOMIC DNA]</scope>
    <source>
        <strain evidence="11 12">YOKOZUNA-1</strain>
    </source>
</reference>
<dbReference type="CDD" id="cd07233">
    <property type="entry name" value="GlxI_Zn"/>
    <property type="match status" value="1"/>
</dbReference>
<dbReference type="UniPathway" id="UPA00619">
    <property type="reaction ID" value="UER00675"/>
</dbReference>
<keyword evidence="5 8" id="KW-0862">Zinc</keyword>
<evidence type="ECO:0000256" key="6">
    <source>
        <dbReference type="ARBA" id="ARBA00023239"/>
    </source>
</evidence>
<protein>
    <recommendedName>
        <fullName evidence="3 9">Lactoylglutathione lyase</fullName>
        <ecNumber evidence="3 9">4.4.1.5</ecNumber>
    </recommendedName>
    <alternativeName>
        <fullName evidence="9">Glyoxalase I</fullName>
    </alternativeName>
</protein>